<dbReference type="Pfam" id="PF13692">
    <property type="entry name" value="Glyco_trans_1_4"/>
    <property type="match status" value="1"/>
</dbReference>
<dbReference type="PANTHER" id="PTHR12526">
    <property type="entry name" value="GLYCOSYLTRANSFERASE"/>
    <property type="match status" value="1"/>
</dbReference>
<evidence type="ECO:0000259" key="1">
    <source>
        <dbReference type="Pfam" id="PF13439"/>
    </source>
</evidence>
<reference evidence="2 3" key="1">
    <citation type="submission" date="2022-06" db="EMBL/GenBank/DDBJ databases">
        <title>Halogeometricum sp. a new haloarchaeum isolate from saline soil.</title>
        <authorList>
            <person name="Strakova D."/>
            <person name="Galisteo C."/>
            <person name="Sanchez-Porro C."/>
            <person name="Ventosa A."/>
        </authorList>
    </citation>
    <scope>NUCLEOTIDE SEQUENCE [LARGE SCALE GENOMIC DNA]</scope>
    <source>
        <strain evidence="3">S3BR25-2</strain>
    </source>
</reference>
<dbReference type="InterPro" id="IPR028098">
    <property type="entry name" value="Glyco_trans_4-like_N"/>
</dbReference>
<comment type="caution">
    <text evidence="2">The sequence shown here is derived from an EMBL/GenBank/DDBJ whole genome shotgun (WGS) entry which is preliminary data.</text>
</comment>
<evidence type="ECO:0000313" key="3">
    <source>
        <dbReference type="Proteomes" id="UP001254813"/>
    </source>
</evidence>
<name>A0ABU2G2V6_9EURY</name>
<dbReference type="Pfam" id="PF13439">
    <property type="entry name" value="Glyco_transf_4"/>
    <property type="match status" value="1"/>
</dbReference>
<dbReference type="EMBL" id="JAMQOQ010000003">
    <property type="protein sequence ID" value="MDS0295109.1"/>
    <property type="molecule type" value="Genomic_DNA"/>
</dbReference>
<dbReference type="Proteomes" id="UP001254813">
    <property type="component" value="Unassembled WGS sequence"/>
</dbReference>
<proteinExistence type="predicted"/>
<organism evidence="2 3">
    <name type="scientific">Halogeometricum luteum</name>
    <dbReference type="NCBI Taxonomy" id="2950537"/>
    <lineage>
        <taxon>Archaea</taxon>
        <taxon>Methanobacteriati</taxon>
        <taxon>Methanobacteriota</taxon>
        <taxon>Stenosarchaea group</taxon>
        <taxon>Halobacteria</taxon>
        <taxon>Halobacteriales</taxon>
        <taxon>Haloferacaceae</taxon>
        <taxon>Halogeometricum</taxon>
    </lineage>
</organism>
<dbReference type="SUPFAM" id="SSF53756">
    <property type="entry name" value="UDP-Glycosyltransferase/glycogen phosphorylase"/>
    <property type="match status" value="1"/>
</dbReference>
<dbReference type="Gene3D" id="3.40.50.2000">
    <property type="entry name" value="Glycogen Phosphorylase B"/>
    <property type="match status" value="2"/>
</dbReference>
<protein>
    <submittedName>
        <fullName evidence="2">Glycosyltransferase family 4 protein</fullName>
    </submittedName>
</protein>
<keyword evidence="3" id="KW-1185">Reference proteome</keyword>
<sequence>MRICMLLNAVYPTDIRLAKEVKSLTADGHTVFILSEADEGLPDREEVGSATVIRRPFQAAYAGLDGAVAGARTLTTGVVESWMRALDDVVPEEGIEALHAHDLPMVHTALAAGERHGIPVVADLHENWPEAVKQYRRGSSLGSLTNLRYLADRVTRPVFRWKRIERDAVRRADRVVTVTDEAADHYVENCGVDRSKVDIVSNYVSMDTFGDADLRDVGFEDEFVVSYVGTLGGPHRGLDAVVRAMPAVVDRVPNARLLVVGNGEEYRCRLESLVSELGVGDHVTFTGRVPFDDVPSYIAASDVCLVPHQSTGHTETTVPHKLFQYMAMSRPVVVTDVAPLRRIVRETDAGMVVRPDDPAGFALAFVELAEDETRARTLGQNGRRAVERTYNWERTGRTLRECYRKLSDVSDESKRSTELSTV</sequence>
<feature type="domain" description="Glycosyltransferase subfamily 4-like N-terminal" evidence="1">
    <location>
        <begin position="21"/>
        <end position="205"/>
    </location>
</feature>
<dbReference type="CDD" id="cd03794">
    <property type="entry name" value="GT4_WbuB-like"/>
    <property type="match status" value="1"/>
</dbReference>
<evidence type="ECO:0000313" key="2">
    <source>
        <dbReference type="EMBL" id="MDS0295109.1"/>
    </source>
</evidence>
<gene>
    <name evidence="2" type="ORF">NDI79_13085</name>
</gene>
<accession>A0ABU2G2V6</accession>
<dbReference type="RefSeq" id="WP_310928966.1">
    <property type="nucleotide sequence ID" value="NZ_JAMQOQ010000003.1"/>
</dbReference>